<proteinExistence type="predicted"/>
<feature type="transmembrane region" description="Helical" evidence="1">
    <location>
        <begin position="395"/>
        <end position="416"/>
    </location>
</feature>
<dbReference type="RefSeq" id="WP_009282897.1">
    <property type="nucleotide sequence ID" value="NZ_CAIT01000006.1"/>
</dbReference>
<dbReference type="Proteomes" id="UP000009309">
    <property type="component" value="Unassembled WGS sequence"/>
</dbReference>
<keyword evidence="1" id="KW-1133">Transmembrane helix</keyword>
<keyword evidence="1" id="KW-0472">Membrane</keyword>
<evidence type="ECO:0008006" key="4">
    <source>
        <dbReference type="Google" id="ProtNLM"/>
    </source>
</evidence>
<feature type="transmembrane region" description="Helical" evidence="1">
    <location>
        <begin position="194"/>
        <end position="223"/>
    </location>
</feature>
<evidence type="ECO:0000313" key="2">
    <source>
        <dbReference type="EMBL" id="CCH54317.1"/>
    </source>
</evidence>
<feature type="transmembrane region" description="Helical" evidence="1">
    <location>
        <begin position="334"/>
        <end position="351"/>
    </location>
</feature>
<organism evidence="2 3">
    <name type="scientific">Fibrisoma limi BUZ 3</name>
    <dbReference type="NCBI Taxonomy" id="1185876"/>
    <lineage>
        <taxon>Bacteria</taxon>
        <taxon>Pseudomonadati</taxon>
        <taxon>Bacteroidota</taxon>
        <taxon>Cytophagia</taxon>
        <taxon>Cytophagales</taxon>
        <taxon>Spirosomataceae</taxon>
        <taxon>Fibrisoma</taxon>
    </lineage>
</organism>
<keyword evidence="1" id="KW-0812">Transmembrane</keyword>
<reference evidence="2 3" key="1">
    <citation type="journal article" date="2012" name="J. Bacteriol.">
        <title>Genome Sequence of the Filamentous Bacterium Fibrisoma limi BUZ 3T.</title>
        <authorList>
            <person name="Filippini M."/>
            <person name="Qi W."/>
            <person name="Jaenicke S."/>
            <person name="Goesmann A."/>
            <person name="Smits T.H."/>
            <person name="Bagheri H.C."/>
        </authorList>
    </citation>
    <scope>NUCLEOTIDE SEQUENCE [LARGE SCALE GENOMIC DNA]</scope>
    <source>
        <strain evidence="3">BUZ 3T</strain>
    </source>
</reference>
<dbReference type="OrthoDB" id="934589at2"/>
<feature type="transmembrane region" description="Helical" evidence="1">
    <location>
        <begin position="90"/>
        <end position="108"/>
    </location>
</feature>
<dbReference type="AlphaFoldDB" id="I2GK92"/>
<evidence type="ECO:0000313" key="3">
    <source>
        <dbReference type="Proteomes" id="UP000009309"/>
    </source>
</evidence>
<dbReference type="STRING" id="1185876.BN8_03476"/>
<feature type="transmembrane region" description="Helical" evidence="1">
    <location>
        <begin position="311"/>
        <end position="328"/>
    </location>
</feature>
<feature type="transmembrane region" description="Helical" evidence="1">
    <location>
        <begin position="230"/>
        <end position="254"/>
    </location>
</feature>
<keyword evidence="3" id="KW-1185">Reference proteome</keyword>
<comment type="caution">
    <text evidence="2">The sequence shown here is derived from an EMBL/GenBank/DDBJ whole genome shotgun (WGS) entry which is preliminary data.</text>
</comment>
<dbReference type="EMBL" id="CAIT01000006">
    <property type="protein sequence ID" value="CCH54317.1"/>
    <property type="molecule type" value="Genomic_DNA"/>
</dbReference>
<feature type="transmembrane region" description="Helical" evidence="1">
    <location>
        <begin position="358"/>
        <end position="379"/>
    </location>
</feature>
<sequence length="434" mass="49144">MSVELVFIGKLLLSFFLTGLIFYVSTRAERFRHRLDGQENRWLTGAFVAFRLIPFVVVYLILDEYPRGDVPFFYEKGAKALQGGLVYVDFWSFHAPIFAYILALPLVVWHSAKAIVLLMLLGEWLTVHLTYRYYATRAGKTPSDSALSALLYWLQPAPLVICLLGGQEDIWLWLFGLLSVQVLNRSHLSDGQAWFRAGLIMAAALLCLKVTFVMILFPVFFLVRNKARFVGALALVGVPALLGLYVIVGTAFLMPMQHGDLPFSPNLSTVLRPFLGVWMTDVPLKTLNWIGLCLTLLFLVTTGLRYRHLSYRQAFPALWIITFGWFMLLQASAMAYYIFIFLVAFVFELVPLSNRRRIVFLVGINWLVVVQPFVSVYYGQPLFNSLSQLASPTNLLIYALEAATVGCVGGMVWLAYQRLAELNVVRKPEPISQE</sequence>
<protein>
    <recommendedName>
        <fullName evidence="4">DUF2029 domain-containing protein</fullName>
    </recommendedName>
</protein>
<evidence type="ECO:0000256" key="1">
    <source>
        <dbReference type="SAM" id="Phobius"/>
    </source>
</evidence>
<feature type="transmembrane region" description="Helical" evidence="1">
    <location>
        <begin position="286"/>
        <end position="304"/>
    </location>
</feature>
<dbReference type="eggNOG" id="ENOG502ZC4R">
    <property type="taxonomic scope" value="Bacteria"/>
</dbReference>
<gene>
    <name evidence="2" type="ORF">BN8_03476</name>
</gene>
<feature type="transmembrane region" description="Helical" evidence="1">
    <location>
        <begin position="115"/>
        <end position="134"/>
    </location>
</feature>
<name>I2GK92_9BACT</name>
<accession>I2GK92</accession>
<feature type="transmembrane region" description="Helical" evidence="1">
    <location>
        <begin position="45"/>
        <end position="62"/>
    </location>
</feature>
<feature type="transmembrane region" description="Helical" evidence="1">
    <location>
        <begin position="6"/>
        <end position="24"/>
    </location>
</feature>